<dbReference type="InterPro" id="IPR000160">
    <property type="entry name" value="GGDEF_dom"/>
</dbReference>
<feature type="domain" description="EAL" evidence="2">
    <location>
        <begin position="443"/>
        <end position="697"/>
    </location>
</feature>
<dbReference type="InterPro" id="IPR029787">
    <property type="entry name" value="Nucleotide_cyclase"/>
</dbReference>
<dbReference type="InterPro" id="IPR000253">
    <property type="entry name" value="FHA_dom"/>
</dbReference>
<keyword evidence="5" id="KW-1185">Reference proteome</keyword>
<dbReference type="RefSeq" id="WP_332865828.1">
    <property type="nucleotide sequence ID" value="NZ_JBAFSM010000027.1"/>
</dbReference>
<protein>
    <submittedName>
        <fullName evidence="4">EAL domain-containing protein</fullName>
    </submittedName>
</protein>
<dbReference type="Gene3D" id="3.20.20.450">
    <property type="entry name" value="EAL domain"/>
    <property type="match status" value="1"/>
</dbReference>
<dbReference type="Pfam" id="PF00498">
    <property type="entry name" value="FHA"/>
    <property type="match status" value="1"/>
</dbReference>
<dbReference type="InterPro" id="IPR001633">
    <property type="entry name" value="EAL_dom"/>
</dbReference>
<dbReference type="SMART" id="SM00052">
    <property type="entry name" value="EAL"/>
    <property type="match status" value="1"/>
</dbReference>
<gene>
    <name evidence="4" type="ORF">V0288_14550</name>
</gene>
<proteinExistence type="predicted"/>
<dbReference type="SUPFAM" id="SSF49879">
    <property type="entry name" value="SMAD/FHA domain"/>
    <property type="match status" value="1"/>
</dbReference>
<reference evidence="4 5" key="1">
    <citation type="submission" date="2024-01" db="EMBL/GenBank/DDBJ databases">
        <title>Genomic insights into the taxonomy and metabolism of the cyanobacterium Pannus brasiliensis CCIBt3594.</title>
        <authorList>
            <person name="Machado M."/>
            <person name="Botero N.B."/>
            <person name="Andreote A.P.D."/>
            <person name="Feitosa A.M.T."/>
            <person name="Popin R."/>
            <person name="Sivonen K."/>
            <person name="Fiore M.F."/>
        </authorList>
    </citation>
    <scope>NUCLEOTIDE SEQUENCE [LARGE SCALE GENOMIC DNA]</scope>
    <source>
        <strain evidence="4 5">CCIBt3594</strain>
    </source>
</reference>
<dbReference type="AlphaFoldDB" id="A0AAW9QKM7"/>
<dbReference type="InterPro" id="IPR043128">
    <property type="entry name" value="Rev_trsase/Diguanyl_cyclase"/>
</dbReference>
<evidence type="ECO:0000259" key="1">
    <source>
        <dbReference type="PROSITE" id="PS50006"/>
    </source>
</evidence>
<dbReference type="Gene3D" id="3.30.70.270">
    <property type="match status" value="1"/>
</dbReference>
<dbReference type="Pfam" id="PF00563">
    <property type="entry name" value="EAL"/>
    <property type="match status" value="1"/>
</dbReference>
<organism evidence="4 5">
    <name type="scientific">Pannus brasiliensis CCIBt3594</name>
    <dbReference type="NCBI Taxonomy" id="1427578"/>
    <lineage>
        <taxon>Bacteria</taxon>
        <taxon>Bacillati</taxon>
        <taxon>Cyanobacteriota</taxon>
        <taxon>Cyanophyceae</taxon>
        <taxon>Oscillatoriophycideae</taxon>
        <taxon>Chroococcales</taxon>
        <taxon>Microcystaceae</taxon>
        <taxon>Pannus</taxon>
    </lineage>
</organism>
<feature type="domain" description="GGDEF" evidence="3">
    <location>
        <begin position="301"/>
        <end position="434"/>
    </location>
</feature>
<dbReference type="SUPFAM" id="SSF141868">
    <property type="entry name" value="EAL domain-like"/>
    <property type="match status" value="1"/>
</dbReference>
<dbReference type="InterPro" id="IPR008984">
    <property type="entry name" value="SMAD_FHA_dom_sf"/>
</dbReference>
<dbReference type="SUPFAM" id="SSF55073">
    <property type="entry name" value="Nucleotide cyclase"/>
    <property type="match status" value="1"/>
</dbReference>
<dbReference type="SMART" id="SM00240">
    <property type="entry name" value="FHA"/>
    <property type="match status" value="1"/>
</dbReference>
<evidence type="ECO:0000259" key="3">
    <source>
        <dbReference type="PROSITE" id="PS50887"/>
    </source>
</evidence>
<comment type="caution">
    <text evidence="4">The sequence shown here is derived from an EMBL/GenBank/DDBJ whole genome shotgun (WGS) entry which is preliminary data.</text>
</comment>
<dbReference type="Proteomes" id="UP001328733">
    <property type="component" value="Unassembled WGS sequence"/>
</dbReference>
<dbReference type="FunFam" id="3.30.70.270:FF:000001">
    <property type="entry name" value="Diguanylate cyclase domain protein"/>
    <property type="match status" value="1"/>
</dbReference>
<dbReference type="NCBIfam" id="TIGR00254">
    <property type="entry name" value="GGDEF"/>
    <property type="match status" value="1"/>
</dbReference>
<evidence type="ECO:0000259" key="2">
    <source>
        <dbReference type="PROSITE" id="PS50883"/>
    </source>
</evidence>
<dbReference type="CDD" id="cd01948">
    <property type="entry name" value="EAL"/>
    <property type="match status" value="1"/>
</dbReference>
<feature type="domain" description="FHA" evidence="1">
    <location>
        <begin position="29"/>
        <end position="90"/>
    </location>
</feature>
<dbReference type="Pfam" id="PF00990">
    <property type="entry name" value="GGDEF"/>
    <property type="match status" value="1"/>
</dbReference>
<evidence type="ECO:0000313" key="5">
    <source>
        <dbReference type="Proteomes" id="UP001328733"/>
    </source>
</evidence>
<dbReference type="PROSITE" id="PS50883">
    <property type="entry name" value="EAL"/>
    <property type="match status" value="1"/>
</dbReference>
<dbReference type="SMART" id="SM00267">
    <property type="entry name" value="GGDEF"/>
    <property type="match status" value="1"/>
</dbReference>
<dbReference type="PROSITE" id="PS50006">
    <property type="entry name" value="FHA_DOMAIN"/>
    <property type="match status" value="1"/>
</dbReference>
<sequence>MSNFPQFRHVLVIEDQKARRIISLEEQTYSIGRESTNEIVIYDRVVSRQHATLLKIKKTPNGDHYCYRIVDGDLEGNRSTNGLIINGNPRESHDLKHGDVVFFGGRARASYYILSNAWEIGLFNPDEPIESEESIDPNPAGGENYKSTLVSAERELDRLDPRDLLRLASFPELSPNPIVEIGFEGRLIYLNPAANLKFPTLPQDALAHPLIRGLLENSHNTEGSLLLREIIVNDEVFEQYVHYLSENRSIRSYIFDITERKRTEQKLKYQAFHDPLTGLPNRTCFERQLAGAIEQARAGRYPMAVLFLDMDGFKNVNDSLGHSFGDLVLQSFARRIGGCLRSGDVFARWGGDEFTILLHRIGGSEEALKLAQRISEELKHPFDIQEQRLYMKASLGIAVYPQDGEDGESLLKNADAALYRAKDTGRDRYQFYRDTMTSKASLMLKLETLLHQALSENSIDLHYQPRVDLNTGQITGMEALFRWNHPEIGDVSIERLLSLVEQTDLGVPLSEWVLRTACQQNRLWQESGLLPVPIAVNFSPRQFQDPGLVAMVAEILSTTGLDPSLLEIEIAETSILQDEIIAGSTLARLRELGVQLALDDFGTGYTALNYLQKFPFQIVKLDRGFIQSLRADSRVLAILSALISLGKNLHLRVVAEGIETLEQLEILQKLNCEEAQGFWFSRPLATEDATHLLQQQCPGSLPARI</sequence>
<dbReference type="Gene3D" id="2.60.200.20">
    <property type="match status" value="1"/>
</dbReference>
<dbReference type="EMBL" id="JBAFSM010000027">
    <property type="protein sequence ID" value="MEG3438347.1"/>
    <property type="molecule type" value="Genomic_DNA"/>
</dbReference>
<dbReference type="PROSITE" id="PS50887">
    <property type="entry name" value="GGDEF"/>
    <property type="match status" value="1"/>
</dbReference>
<accession>A0AAW9QKM7</accession>
<evidence type="ECO:0000313" key="4">
    <source>
        <dbReference type="EMBL" id="MEG3438347.1"/>
    </source>
</evidence>
<dbReference type="InterPro" id="IPR035919">
    <property type="entry name" value="EAL_sf"/>
</dbReference>
<name>A0AAW9QKM7_9CHRO</name>
<dbReference type="PANTHER" id="PTHR44757:SF2">
    <property type="entry name" value="BIOFILM ARCHITECTURE MAINTENANCE PROTEIN MBAA"/>
    <property type="match status" value="1"/>
</dbReference>
<dbReference type="PANTHER" id="PTHR44757">
    <property type="entry name" value="DIGUANYLATE CYCLASE DGCP"/>
    <property type="match status" value="1"/>
</dbReference>
<dbReference type="CDD" id="cd01949">
    <property type="entry name" value="GGDEF"/>
    <property type="match status" value="1"/>
</dbReference>
<dbReference type="InterPro" id="IPR052155">
    <property type="entry name" value="Biofilm_reg_signaling"/>
</dbReference>